<name>A0A5B7EI38_PORTR</name>
<keyword evidence="2" id="KW-1185">Reference proteome</keyword>
<accession>A0A5B7EI38</accession>
<dbReference type="Proteomes" id="UP000324222">
    <property type="component" value="Unassembled WGS sequence"/>
</dbReference>
<protein>
    <submittedName>
        <fullName evidence="1">Uncharacterized protein</fullName>
    </submittedName>
</protein>
<reference evidence="1 2" key="1">
    <citation type="submission" date="2019-05" db="EMBL/GenBank/DDBJ databases">
        <title>Another draft genome of Portunus trituberculatus and its Hox gene families provides insights of decapod evolution.</title>
        <authorList>
            <person name="Jeong J.-H."/>
            <person name="Song I."/>
            <person name="Kim S."/>
            <person name="Choi T."/>
            <person name="Kim D."/>
            <person name="Ryu S."/>
            <person name="Kim W."/>
        </authorList>
    </citation>
    <scope>NUCLEOTIDE SEQUENCE [LARGE SCALE GENOMIC DNA]</scope>
    <source>
        <tissue evidence="1">Muscle</tissue>
    </source>
</reference>
<evidence type="ECO:0000313" key="2">
    <source>
        <dbReference type="Proteomes" id="UP000324222"/>
    </source>
</evidence>
<proteinExistence type="predicted"/>
<sequence>MYNARCVDKEADEAIATTRCLPFVSFQKVSWGPGLGRGQRQCAARLPLHAWRSSHCGVSMFPSSEKKG</sequence>
<comment type="caution">
    <text evidence="1">The sequence shown here is derived from an EMBL/GenBank/DDBJ whole genome shotgun (WGS) entry which is preliminary data.</text>
</comment>
<evidence type="ECO:0000313" key="1">
    <source>
        <dbReference type="EMBL" id="MPC32194.1"/>
    </source>
</evidence>
<dbReference type="AlphaFoldDB" id="A0A5B7EI38"/>
<gene>
    <name evidence="1" type="ORF">E2C01_025499</name>
</gene>
<dbReference type="EMBL" id="VSRR010002582">
    <property type="protein sequence ID" value="MPC32194.1"/>
    <property type="molecule type" value="Genomic_DNA"/>
</dbReference>
<organism evidence="1 2">
    <name type="scientific">Portunus trituberculatus</name>
    <name type="common">Swimming crab</name>
    <name type="synonym">Neptunus trituberculatus</name>
    <dbReference type="NCBI Taxonomy" id="210409"/>
    <lineage>
        <taxon>Eukaryota</taxon>
        <taxon>Metazoa</taxon>
        <taxon>Ecdysozoa</taxon>
        <taxon>Arthropoda</taxon>
        <taxon>Crustacea</taxon>
        <taxon>Multicrustacea</taxon>
        <taxon>Malacostraca</taxon>
        <taxon>Eumalacostraca</taxon>
        <taxon>Eucarida</taxon>
        <taxon>Decapoda</taxon>
        <taxon>Pleocyemata</taxon>
        <taxon>Brachyura</taxon>
        <taxon>Eubrachyura</taxon>
        <taxon>Portunoidea</taxon>
        <taxon>Portunidae</taxon>
        <taxon>Portuninae</taxon>
        <taxon>Portunus</taxon>
    </lineage>
</organism>